<evidence type="ECO:0000256" key="7">
    <source>
        <dbReference type="PIRSR" id="PIRSR000445-4"/>
    </source>
</evidence>
<dbReference type="AlphaFoldDB" id="A0A511WXZ0"/>
<dbReference type="EMBL" id="BJYE01000004">
    <property type="protein sequence ID" value="GEN55980.1"/>
    <property type="molecule type" value="Genomic_DNA"/>
</dbReference>
<dbReference type="SUPFAM" id="SSF69742">
    <property type="entry name" value="Glutamyl tRNA-reductase catalytic, N-terminal domain"/>
    <property type="match status" value="1"/>
</dbReference>
<name>A0A511WXZ0_9BACI</name>
<reference evidence="10 11" key="1">
    <citation type="submission" date="2019-07" db="EMBL/GenBank/DDBJ databases">
        <title>Whole genome shotgun sequence of Halolactibacillus alkaliphilus NBRC 103919.</title>
        <authorList>
            <person name="Hosoyama A."/>
            <person name="Uohara A."/>
            <person name="Ohji S."/>
            <person name="Ichikawa N."/>
        </authorList>
    </citation>
    <scope>NUCLEOTIDE SEQUENCE [LARGE SCALE GENOMIC DNA]</scope>
    <source>
        <strain evidence="10 11">NBRC 103919</strain>
    </source>
</reference>
<dbReference type="Pfam" id="PF01488">
    <property type="entry name" value="Shikimate_DH"/>
    <property type="match status" value="1"/>
</dbReference>
<feature type="binding site" evidence="4 6">
    <location>
        <begin position="183"/>
        <end position="188"/>
    </location>
    <ligand>
        <name>NADP(+)</name>
        <dbReference type="ChEBI" id="CHEBI:58349"/>
    </ligand>
</feature>
<evidence type="ECO:0000313" key="11">
    <source>
        <dbReference type="Proteomes" id="UP000321400"/>
    </source>
</evidence>
<comment type="miscellaneous">
    <text evidence="4">During catalysis, the active site Cys acts as a nucleophile attacking the alpha-carbonyl group of tRNA-bound glutamate with the formation of a thioester intermediate between enzyme and glutamate, and the concomitant release of tRNA(Glu). The thioester intermediate is finally reduced by direct hydride transfer from NADPH, to form the product GSA.</text>
</comment>
<evidence type="ECO:0000313" key="10">
    <source>
        <dbReference type="EMBL" id="GEN55980.1"/>
    </source>
</evidence>
<feature type="domain" description="Quinate/shikimate 5-dehydrogenase/glutamyl-tRNA reductase" evidence="8">
    <location>
        <begin position="174"/>
        <end position="294"/>
    </location>
</feature>
<feature type="site" description="Important for activity" evidence="4 7">
    <location>
        <position position="95"/>
    </location>
</feature>
<keyword evidence="2 4" id="KW-0560">Oxidoreductase</keyword>
<feature type="domain" description="Glutamyl-tRNA reductase N-terminal" evidence="9">
    <location>
        <begin position="6"/>
        <end position="150"/>
    </location>
</feature>
<keyword evidence="3 4" id="KW-0627">Porphyrin biosynthesis</keyword>
<dbReference type="STRING" id="442899.SAMN05720591_10530"/>
<evidence type="ECO:0000256" key="2">
    <source>
        <dbReference type="ARBA" id="ARBA00023002"/>
    </source>
</evidence>
<evidence type="ECO:0000259" key="9">
    <source>
        <dbReference type="Pfam" id="PF05201"/>
    </source>
</evidence>
<comment type="catalytic activity">
    <reaction evidence="4">
        <text>(S)-4-amino-5-oxopentanoate + tRNA(Glu) + NADP(+) = L-glutamyl-tRNA(Glu) + NADPH + H(+)</text>
        <dbReference type="Rhea" id="RHEA:12344"/>
        <dbReference type="Rhea" id="RHEA-COMP:9663"/>
        <dbReference type="Rhea" id="RHEA-COMP:9680"/>
        <dbReference type="ChEBI" id="CHEBI:15378"/>
        <dbReference type="ChEBI" id="CHEBI:57501"/>
        <dbReference type="ChEBI" id="CHEBI:57783"/>
        <dbReference type="ChEBI" id="CHEBI:58349"/>
        <dbReference type="ChEBI" id="CHEBI:78442"/>
        <dbReference type="ChEBI" id="CHEBI:78520"/>
        <dbReference type="EC" id="1.2.1.70"/>
    </reaction>
</comment>
<dbReference type="RefSeq" id="WP_089800254.1">
    <property type="nucleotide sequence ID" value="NZ_BJYE01000004.1"/>
</dbReference>
<comment type="similarity">
    <text evidence="4">Belongs to the glutamyl-tRNA reductase family.</text>
</comment>
<dbReference type="InterPro" id="IPR036343">
    <property type="entry name" value="GluRdtase_N_sf"/>
</dbReference>
<comment type="domain">
    <text evidence="4">Possesses an unusual extended V-shaped dimeric structure with each monomer consisting of three distinct domains arranged along a curved 'spinal' alpha-helix. The N-terminal catalytic domain specifically recognizes the glutamate moiety of the substrate. The second domain is the NADPH-binding domain, and the third C-terminal domain is responsible for dimerization.</text>
</comment>
<dbReference type="InterPro" id="IPR000343">
    <property type="entry name" value="4pyrrol_synth_GluRdtase"/>
</dbReference>
<feature type="binding site" evidence="4">
    <location>
        <begin position="110"/>
        <end position="112"/>
    </location>
    <ligand>
        <name>substrate</name>
    </ligand>
</feature>
<dbReference type="UniPathway" id="UPA00251">
    <property type="reaction ID" value="UER00316"/>
</dbReference>
<comment type="subunit">
    <text evidence="4">Homodimer.</text>
</comment>
<dbReference type="HAMAP" id="MF_00087">
    <property type="entry name" value="Glu_tRNA_reductase"/>
    <property type="match status" value="1"/>
</dbReference>
<feature type="binding site" evidence="4">
    <location>
        <position position="116"/>
    </location>
    <ligand>
        <name>substrate</name>
    </ligand>
</feature>
<evidence type="ECO:0000256" key="4">
    <source>
        <dbReference type="HAMAP-Rule" id="MF_00087"/>
    </source>
</evidence>
<comment type="caution">
    <text evidence="10">The sequence shown here is derived from an EMBL/GenBank/DDBJ whole genome shotgun (WGS) entry which is preliminary data.</text>
</comment>
<dbReference type="Pfam" id="PF05201">
    <property type="entry name" value="GlutR_N"/>
    <property type="match status" value="1"/>
</dbReference>
<dbReference type="PANTHER" id="PTHR43013">
    <property type="entry name" value="GLUTAMYL-TRNA REDUCTASE"/>
    <property type="match status" value="1"/>
</dbReference>
<evidence type="ECO:0000256" key="1">
    <source>
        <dbReference type="ARBA" id="ARBA00022857"/>
    </source>
</evidence>
<accession>A0A511WXZ0</accession>
<dbReference type="SUPFAM" id="SSF51735">
    <property type="entry name" value="NAD(P)-binding Rossmann-fold domains"/>
    <property type="match status" value="1"/>
</dbReference>
<dbReference type="GO" id="GO:0019353">
    <property type="term" value="P:protoporphyrinogen IX biosynthetic process from glutamate"/>
    <property type="evidence" value="ECO:0007669"/>
    <property type="project" value="TreeGrafter"/>
</dbReference>
<keyword evidence="1 4" id="KW-0521">NADP</keyword>
<feature type="binding site" evidence="4">
    <location>
        <begin position="47"/>
        <end position="50"/>
    </location>
    <ligand>
        <name>substrate</name>
    </ligand>
</feature>
<dbReference type="GO" id="GO:0008883">
    <property type="term" value="F:glutamyl-tRNA reductase activity"/>
    <property type="evidence" value="ECO:0007669"/>
    <property type="project" value="UniProtKB-UniRule"/>
</dbReference>
<evidence type="ECO:0000256" key="3">
    <source>
        <dbReference type="ARBA" id="ARBA00023244"/>
    </source>
</evidence>
<dbReference type="Proteomes" id="UP000321400">
    <property type="component" value="Unassembled WGS sequence"/>
</dbReference>
<evidence type="ECO:0000256" key="6">
    <source>
        <dbReference type="PIRSR" id="PIRSR000445-3"/>
    </source>
</evidence>
<dbReference type="GO" id="GO:0050661">
    <property type="term" value="F:NADP binding"/>
    <property type="evidence" value="ECO:0007669"/>
    <property type="project" value="InterPro"/>
</dbReference>
<dbReference type="Gene3D" id="3.40.50.720">
    <property type="entry name" value="NAD(P)-binding Rossmann-like Domain"/>
    <property type="match status" value="1"/>
</dbReference>
<dbReference type="InterPro" id="IPR015895">
    <property type="entry name" value="4pyrrol_synth_GluRdtase_N"/>
</dbReference>
<dbReference type="EC" id="1.2.1.70" evidence="4"/>
<organism evidence="10 11">
    <name type="scientific">Halolactibacillus alkaliphilus</name>
    <dbReference type="NCBI Taxonomy" id="442899"/>
    <lineage>
        <taxon>Bacteria</taxon>
        <taxon>Bacillati</taxon>
        <taxon>Bacillota</taxon>
        <taxon>Bacilli</taxon>
        <taxon>Bacillales</taxon>
        <taxon>Bacillaceae</taxon>
        <taxon>Halolactibacillus</taxon>
    </lineage>
</organism>
<sequence>MLTVFSVNNERVSLDEREQFVLSDEHKKSLYPLLSNQNSYQVVILSTCQRFEVYFNSSSDSEQYIRKAMLSYFRLTLAKFEQQFVCYRDEQALKHLLHVSAGLRAHVLGETQILGQVKSAYQEATKCDTVKKSFHTIFQRTFRFCKEMHKTIGINDHAVSLSYSAYQFIQKYKQKPQTILLLGAGKMGQLFLQYHLKDRTHQLIVLNRDQSKLGNLDQPSIITGQLSQWAHYLKSVDVVVSTLELNEPLIKKSDVEKLQTKSSLLMIDMAMPRSIQETVNDLDRIELHDLDSLGKMIDRHHFVRHQKARRISQVIELEVAHIKNELKQQQHDKIRHALFTERDERLRVLMTSVTTQLPDLTKKEQTVIKHHLKAALLESIKLQLDNLE</sequence>
<dbReference type="OrthoDB" id="110209at2"/>
<evidence type="ECO:0000256" key="5">
    <source>
        <dbReference type="PIRSR" id="PIRSR000445-1"/>
    </source>
</evidence>
<comment type="pathway">
    <text evidence="4">Porphyrin-containing compound metabolism; protoporphyrin-IX biosynthesis; 5-aminolevulinate from L-glutamyl-tRNA(Glu): step 1/2.</text>
</comment>
<dbReference type="InterPro" id="IPR036291">
    <property type="entry name" value="NAD(P)-bd_dom_sf"/>
</dbReference>
<gene>
    <name evidence="4 10" type="primary">hemA</name>
    <name evidence="10" type="ORF">HAL01_04440</name>
</gene>
<dbReference type="PIRSF" id="PIRSF000445">
    <property type="entry name" value="4pyrrol_synth_GluRdtase"/>
    <property type="match status" value="1"/>
</dbReference>
<dbReference type="PANTHER" id="PTHR43013:SF1">
    <property type="entry name" value="GLUTAMYL-TRNA REDUCTASE"/>
    <property type="match status" value="1"/>
</dbReference>
<dbReference type="InterPro" id="IPR006151">
    <property type="entry name" value="Shikm_DH/Glu-tRNA_Rdtase"/>
</dbReference>
<proteinExistence type="inferred from homology"/>
<protein>
    <recommendedName>
        <fullName evidence="4">Glutamyl-tRNA reductase</fullName>
        <shortName evidence="4">GluTR</shortName>
        <ecNumber evidence="4">1.2.1.70</ecNumber>
    </recommendedName>
</protein>
<keyword evidence="11" id="KW-1185">Reference proteome</keyword>
<comment type="function">
    <text evidence="4">Catalyzes the NADPH-dependent reduction of glutamyl-tRNA(Glu) to glutamate 1-semialdehyde (GSA).</text>
</comment>
<comment type="caution">
    <text evidence="4">Lacks conserved residue(s) required for the propagation of feature annotation.</text>
</comment>
<dbReference type="NCBIfam" id="TIGR01035">
    <property type="entry name" value="hemA"/>
    <property type="match status" value="1"/>
</dbReference>
<evidence type="ECO:0000259" key="8">
    <source>
        <dbReference type="Pfam" id="PF01488"/>
    </source>
</evidence>
<dbReference type="Gene3D" id="3.30.460.30">
    <property type="entry name" value="Glutamyl-tRNA reductase, N-terminal domain"/>
    <property type="match status" value="1"/>
</dbReference>
<feature type="active site" description="Nucleophile" evidence="4 5">
    <location>
        <position position="48"/>
    </location>
</feature>